<keyword evidence="3 10" id="KW-0812">Transmembrane</keyword>
<name>A0A061IU40_TRYRA</name>
<gene>
    <name evidence="12" type="ORF">TRSC58_06222</name>
</gene>
<evidence type="ECO:0000256" key="3">
    <source>
        <dbReference type="ARBA" id="ARBA00022692"/>
    </source>
</evidence>
<dbReference type="GO" id="GO:0005794">
    <property type="term" value="C:Golgi apparatus"/>
    <property type="evidence" value="ECO:0007669"/>
    <property type="project" value="TreeGrafter"/>
</dbReference>
<keyword evidence="13" id="KW-1185">Reference proteome</keyword>
<evidence type="ECO:0000256" key="1">
    <source>
        <dbReference type="ARBA" id="ARBA00004127"/>
    </source>
</evidence>
<dbReference type="VEuPathDB" id="TriTrypDB:TRSC58_06222"/>
<feature type="domain" description="Palmitoyltransferase DHHC" evidence="11">
    <location>
        <begin position="270"/>
        <end position="389"/>
    </location>
</feature>
<comment type="catalytic activity">
    <reaction evidence="9 10">
        <text>L-cysteinyl-[protein] + hexadecanoyl-CoA = S-hexadecanoyl-L-cysteinyl-[protein] + CoA</text>
        <dbReference type="Rhea" id="RHEA:36683"/>
        <dbReference type="Rhea" id="RHEA-COMP:10131"/>
        <dbReference type="Rhea" id="RHEA-COMP:11032"/>
        <dbReference type="ChEBI" id="CHEBI:29950"/>
        <dbReference type="ChEBI" id="CHEBI:57287"/>
        <dbReference type="ChEBI" id="CHEBI:57379"/>
        <dbReference type="ChEBI" id="CHEBI:74151"/>
        <dbReference type="EC" id="2.3.1.225"/>
    </reaction>
</comment>
<dbReference type="OrthoDB" id="4096362at2759"/>
<evidence type="ECO:0000256" key="6">
    <source>
        <dbReference type="ARBA" id="ARBA00023139"/>
    </source>
</evidence>
<keyword evidence="7" id="KW-0449">Lipoprotein</keyword>
<dbReference type="PANTHER" id="PTHR22883:SF43">
    <property type="entry name" value="PALMITOYLTRANSFERASE APP"/>
    <property type="match status" value="1"/>
</dbReference>
<dbReference type="InterPro" id="IPR039859">
    <property type="entry name" value="PFA4/ZDH16/20/ERF2-like"/>
</dbReference>
<dbReference type="PROSITE" id="PS50216">
    <property type="entry name" value="DHHC"/>
    <property type="match status" value="1"/>
</dbReference>
<dbReference type="InterPro" id="IPR001594">
    <property type="entry name" value="Palmitoyltrfase_DHHC"/>
</dbReference>
<dbReference type="GO" id="GO:0005783">
    <property type="term" value="C:endoplasmic reticulum"/>
    <property type="evidence" value="ECO:0007669"/>
    <property type="project" value="TreeGrafter"/>
</dbReference>
<keyword evidence="4 10" id="KW-1133">Transmembrane helix</keyword>
<dbReference type="AlphaFoldDB" id="A0A061IU40"/>
<evidence type="ECO:0000256" key="7">
    <source>
        <dbReference type="ARBA" id="ARBA00023288"/>
    </source>
</evidence>
<comment type="domain">
    <text evidence="10">The DHHC domain is required for palmitoyltransferase activity.</text>
</comment>
<evidence type="ECO:0000256" key="9">
    <source>
        <dbReference type="ARBA" id="ARBA00048048"/>
    </source>
</evidence>
<evidence type="ECO:0000256" key="4">
    <source>
        <dbReference type="ARBA" id="ARBA00022989"/>
    </source>
</evidence>
<evidence type="ECO:0000256" key="10">
    <source>
        <dbReference type="RuleBase" id="RU079119"/>
    </source>
</evidence>
<feature type="transmembrane region" description="Helical" evidence="10">
    <location>
        <begin position="355"/>
        <end position="380"/>
    </location>
</feature>
<dbReference type="Pfam" id="PF01529">
    <property type="entry name" value="DHHC"/>
    <property type="match status" value="1"/>
</dbReference>
<evidence type="ECO:0000256" key="2">
    <source>
        <dbReference type="ARBA" id="ARBA00022679"/>
    </source>
</evidence>
<feature type="transmembrane region" description="Helical" evidence="10">
    <location>
        <begin position="175"/>
        <end position="198"/>
    </location>
</feature>
<organism evidence="12 13">
    <name type="scientific">Trypanosoma rangeli SC58</name>
    <dbReference type="NCBI Taxonomy" id="429131"/>
    <lineage>
        <taxon>Eukaryota</taxon>
        <taxon>Discoba</taxon>
        <taxon>Euglenozoa</taxon>
        <taxon>Kinetoplastea</taxon>
        <taxon>Metakinetoplastina</taxon>
        <taxon>Trypanosomatida</taxon>
        <taxon>Trypanosomatidae</taxon>
        <taxon>Trypanosoma</taxon>
        <taxon>Herpetosoma</taxon>
    </lineage>
</organism>
<evidence type="ECO:0000256" key="8">
    <source>
        <dbReference type="ARBA" id="ARBA00023315"/>
    </source>
</evidence>
<dbReference type="GO" id="GO:0006612">
    <property type="term" value="P:protein targeting to membrane"/>
    <property type="evidence" value="ECO:0007669"/>
    <property type="project" value="TreeGrafter"/>
</dbReference>
<reference evidence="12 13" key="1">
    <citation type="submission" date="2013-07" db="EMBL/GenBank/DDBJ databases">
        <authorList>
            <person name="Stoco P.H."/>
            <person name="Wagner G."/>
            <person name="Gerber A."/>
            <person name="Zaha A."/>
            <person name="Thompson C."/>
            <person name="Bartholomeu D.C."/>
            <person name="Luckemeyer D.D."/>
            <person name="Bahia D."/>
            <person name="Loreto E."/>
            <person name="Prestes E.B."/>
            <person name="Lima F.M."/>
            <person name="Rodrigues-Luiz G."/>
            <person name="Vallejo G.A."/>
            <person name="Filho J.F."/>
            <person name="Monteiro K.M."/>
            <person name="Tyler K.M."/>
            <person name="de Almeida L.G."/>
            <person name="Ortiz M.F."/>
            <person name="Siervo M.A."/>
            <person name="de Moraes M.H."/>
            <person name="Cunha O.L."/>
            <person name="Mendonca-Neto R."/>
            <person name="Silva R."/>
            <person name="Teixeira S.M."/>
            <person name="Murta S.M."/>
            <person name="Sincero T.C."/>
            <person name="Mendes T.A."/>
            <person name="Urmenyi T.P."/>
            <person name="Silva V.G."/>
            <person name="da Rocha W.D."/>
            <person name="Andersson B."/>
            <person name="Romanha A.J."/>
            <person name="Steindel M."/>
            <person name="de Vasconcelos A.T."/>
            <person name="Grisard E.C."/>
        </authorList>
    </citation>
    <scope>NUCLEOTIDE SEQUENCE [LARGE SCALE GENOMIC DNA]</scope>
    <source>
        <strain evidence="12 13">SC58</strain>
    </source>
</reference>
<dbReference type="PANTHER" id="PTHR22883">
    <property type="entry name" value="ZINC FINGER DHHC DOMAIN CONTAINING PROTEIN"/>
    <property type="match status" value="1"/>
</dbReference>
<evidence type="ECO:0000259" key="11">
    <source>
        <dbReference type="Pfam" id="PF01529"/>
    </source>
</evidence>
<keyword evidence="5 10" id="KW-0472">Membrane</keyword>
<keyword evidence="6" id="KW-0564">Palmitate</keyword>
<evidence type="ECO:0000313" key="13">
    <source>
        <dbReference type="Proteomes" id="UP000031737"/>
    </source>
</evidence>
<dbReference type="EMBL" id="AUPL01006222">
    <property type="protein sequence ID" value="ESL06109.1"/>
    <property type="molecule type" value="Genomic_DNA"/>
</dbReference>
<protein>
    <recommendedName>
        <fullName evidence="10">Palmitoyltransferase</fullName>
        <ecNumber evidence="10">2.3.1.225</ecNumber>
    </recommendedName>
</protein>
<accession>A0A061IU40</accession>
<sequence>MPVGTVPVVGRAYTVLCPICSNNVTFDCLSNSVYGIQCHVCHAVIDLRNPSVPLLSNDPGVLADQSEGGVCFSPEVEESGGCSATTQLSMLIANVAEQHQKEMPTTMSGETRQAFSARRIQAFSEKFSFLYPLVHAFEYIVFGTKPIARIGNVRIFRKQLPCCRPMNIPVPKTSVSYSVVLSIIVILFTALVLCVRILDDEWLWQMLRYEGFCIVLCVAMMLCCVYTDPGFVRPAYLESSDNCTGELTLKDIEAKQRESQWESVDGQLVERKWCSTCEIYRPMRAAHCYLCGLCVQEHDHHCSVIGVCVGRRNVRCFLLFLITAVFMSLFPGVCLLLELYDTASSLPLLQLGTCFTLALVLLLLFVSVTFVCFSVAYALAIEQTTRERLHDVYVGRKNPFHRGVLRNMIWHVCQSTPPSLFDDDFVRLRAARV</sequence>
<comment type="similarity">
    <text evidence="10">Belongs to the DHHC palmitoyltransferase family.</text>
</comment>
<proteinExistence type="inferred from homology"/>
<dbReference type="EC" id="2.3.1.225" evidence="10"/>
<evidence type="ECO:0000256" key="5">
    <source>
        <dbReference type="ARBA" id="ARBA00023136"/>
    </source>
</evidence>
<comment type="caution">
    <text evidence="12">The sequence shown here is derived from an EMBL/GenBank/DDBJ whole genome shotgun (WGS) entry which is preliminary data.</text>
</comment>
<keyword evidence="2 10" id="KW-0808">Transferase</keyword>
<evidence type="ECO:0000313" key="12">
    <source>
        <dbReference type="EMBL" id="ESL06109.1"/>
    </source>
</evidence>
<feature type="transmembrane region" description="Helical" evidence="10">
    <location>
        <begin position="317"/>
        <end position="340"/>
    </location>
</feature>
<comment type="subcellular location">
    <subcellularLocation>
        <location evidence="1">Endomembrane system</location>
        <topology evidence="1">Multi-pass membrane protein</topology>
    </subcellularLocation>
</comment>
<keyword evidence="8 10" id="KW-0012">Acyltransferase</keyword>
<dbReference type="GO" id="GO:0019706">
    <property type="term" value="F:protein-cysteine S-palmitoyltransferase activity"/>
    <property type="evidence" value="ECO:0007669"/>
    <property type="project" value="UniProtKB-EC"/>
</dbReference>
<dbReference type="Proteomes" id="UP000031737">
    <property type="component" value="Unassembled WGS sequence"/>
</dbReference>